<dbReference type="Gene3D" id="2.90.10.30">
    <property type="match status" value="1"/>
</dbReference>
<proteinExistence type="predicted"/>
<protein>
    <recommendedName>
        <fullName evidence="4">Bulb-type lectin domain-containing protein</fullName>
    </recommendedName>
</protein>
<dbReference type="AlphaFoldDB" id="A0A372ZZ05"/>
<dbReference type="InterPro" id="IPR036426">
    <property type="entry name" value="Bulb-type_lectin_dom_sf"/>
</dbReference>
<gene>
    <name evidence="2" type="ORF">DR950_27540</name>
</gene>
<accession>A0A372ZZ05</accession>
<evidence type="ECO:0008006" key="4">
    <source>
        <dbReference type="Google" id="ProtNLM"/>
    </source>
</evidence>
<organism evidence="2 3">
    <name type="scientific">Kitasatospora xanthocidica</name>
    <dbReference type="NCBI Taxonomy" id="83382"/>
    <lineage>
        <taxon>Bacteria</taxon>
        <taxon>Bacillati</taxon>
        <taxon>Actinomycetota</taxon>
        <taxon>Actinomycetes</taxon>
        <taxon>Kitasatosporales</taxon>
        <taxon>Streptomycetaceae</taxon>
        <taxon>Kitasatospora</taxon>
    </lineage>
</organism>
<dbReference type="RefSeq" id="WP_117489199.1">
    <property type="nucleotide sequence ID" value="NZ_QVIG01000001.1"/>
</dbReference>
<evidence type="ECO:0000256" key="1">
    <source>
        <dbReference type="SAM" id="SignalP"/>
    </source>
</evidence>
<name>A0A372ZZ05_9ACTN</name>
<feature type="chain" id="PRO_5016763311" description="Bulb-type lectin domain-containing protein" evidence="1">
    <location>
        <begin position="34"/>
        <end position="164"/>
    </location>
</feature>
<comment type="caution">
    <text evidence="2">The sequence shown here is derived from an EMBL/GenBank/DDBJ whole genome shotgun (WGS) entry which is preliminary data.</text>
</comment>
<keyword evidence="3" id="KW-1185">Reference proteome</keyword>
<sequence>MKTTKTLRQIALATATTALALAGTVASTGTAEAAIERAVDHVSIWDDEPLYQGWYIESGSTWMIMQPDGNFVVYQYGTQVKMASGTVGCGYKAVMQVDGNFVVYSANGAACWSSGTYGHPHAKLTVTASGTSGVYWGGNDIPRIPHSSNPGPVPGAVLFSSDLY</sequence>
<evidence type="ECO:0000313" key="2">
    <source>
        <dbReference type="EMBL" id="RGD61021.1"/>
    </source>
</evidence>
<dbReference type="Proteomes" id="UP000263377">
    <property type="component" value="Unassembled WGS sequence"/>
</dbReference>
<feature type="signal peptide" evidence="1">
    <location>
        <begin position="1"/>
        <end position="33"/>
    </location>
</feature>
<reference evidence="2 3" key="1">
    <citation type="submission" date="2018-08" db="EMBL/GenBank/DDBJ databases">
        <title>Diversity &amp; Physiological Properties of Lignin-Decomposing Actinobacteria from Soil.</title>
        <authorList>
            <person name="Roh S.G."/>
            <person name="Kim S.B."/>
        </authorList>
    </citation>
    <scope>NUCLEOTIDE SEQUENCE [LARGE SCALE GENOMIC DNA]</scope>
    <source>
        <strain evidence="2 3">MMS17-GH009</strain>
    </source>
</reference>
<dbReference type="EMBL" id="QVIG01000001">
    <property type="protein sequence ID" value="RGD61021.1"/>
    <property type="molecule type" value="Genomic_DNA"/>
</dbReference>
<evidence type="ECO:0000313" key="3">
    <source>
        <dbReference type="Proteomes" id="UP000263377"/>
    </source>
</evidence>
<keyword evidence="1" id="KW-0732">Signal</keyword>
<dbReference type="SUPFAM" id="SSF51110">
    <property type="entry name" value="alpha-D-mannose-specific plant lectins"/>
    <property type="match status" value="1"/>
</dbReference>